<evidence type="ECO:0000313" key="5">
    <source>
        <dbReference type="Proteomes" id="UP001140206"/>
    </source>
</evidence>
<keyword evidence="1" id="KW-0479">Metal-binding</keyword>
<feature type="domain" description="CCHC-type" evidence="3">
    <location>
        <begin position="275"/>
        <end position="288"/>
    </location>
</feature>
<reference evidence="4" key="1">
    <citation type="submission" date="2022-08" db="EMBL/GenBank/DDBJ databases">
        <authorList>
            <person name="Marques A."/>
        </authorList>
    </citation>
    <scope>NUCLEOTIDE SEQUENCE</scope>
    <source>
        <strain evidence="4">RhyPub2mFocal</strain>
        <tissue evidence="4">Leaves</tissue>
    </source>
</reference>
<dbReference type="GO" id="GO:0003676">
    <property type="term" value="F:nucleic acid binding"/>
    <property type="evidence" value="ECO:0007669"/>
    <property type="project" value="InterPro"/>
</dbReference>
<gene>
    <name evidence="4" type="ORF">LUZ62_033907</name>
</gene>
<dbReference type="Proteomes" id="UP001140206">
    <property type="component" value="Chromosome 1"/>
</dbReference>
<dbReference type="GO" id="GO:0008270">
    <property type="term" value="F:zinc ion binding"/>
    <property type="evidence" value="ECO:0007669"/>
    <property type="project" value="UniProtKB-KW"/>
</dbReference>
<name>A0AAV8HZC1_9POAL</name>
<feature type="region of interest" description="Disordered" evidence="2">
    <location>
        <begin position="368"/>
        <end position="388"/>
    </location>
</feature>
<accession>A0AAV8HZC1</accession>
<feature type="region of interest" description="Disordered" evidence="2">
    <location>
        <begin position="1"/>
        <end position="24"/>
    </location>
</feature>
<keyword evidence="1" id="KW-0863">Zinc-finger</keyword>
<dbReference type="PANTHER" id="PTHR37610">
    <property type="entry name" value="CCHC-TYPE DOMAIN-CONTAINING PROTEIN"/>
    <property type="match status" value="1"/>
</dbReference>
<dbReference type="PANTHER" id="PTHR37610:SF97">
    <property type="entry name" value="RETROTRANSPOSON GAG DOMAIN-CONTAINING PROTEIN"/>
    <property type="match status" value="1"/>
</dbReference>
<evidence type="ECO:0000256" key="2">
    <source>
        <dbReference type="SAM" id="MobiDB-lite"/>
    </source>
</evidence>
<proteinExistence type="predicted"/>
<keyword evidence="1" id="KW-0862">Zinc</keyword>
<dbReference type="AlphaFoldDB" id="A0AAV8HZC1"/>
<comment type="caution">
    <text evidence="4">The sequence shown here is derived from an EMBL/GenBank/DDBJ whole genome shotgun (WGS) entry which is preliminary data.</text>
</comment>
<sequence>MANNDEKSQPIPPKRSALDSSSPFYLNSSDNPGMLITSCVLKEGNYDVWAKAVRNALRAKNKLGFIDGTVVKPKSGGKDDSLSDMWDMCNSMLVSWLFNSIDSDLQPSIAYCETVKELWDDLKERFSVGNAPRIYQLKSEIAAAKQHGNSVVAYYTRLKGLWDELSSHAPVPFCTCGGCTCNLTSKLLKDREDEKIHQFLMGLDDSVFGNVRTHILGMDPMPSLSKVYSMVVQEERHRSVVRTQDERTDAIGFSVRVQKGDHDQSKGGYIEKPSCTNCGKTGHDITHCYEIIGYPAGWVRGGRGTRGGRSGGRGRGRGRASAHAVHTHTGAVDTGVGTGEVNQPNIPGLSESQLKQILAIVNGSNSAGVNSANEKLQGPHYEDGDWCG</sequence>
<dbReference type="Pfam" id="PF03732">
    <property type="entry name" value="Retrotrans_gag"/>
    <property type="match status" value="1"/>
</dbReference>
<dbReference type="PROSITE" id="PS50158">
    <property type="entry name" value="ZF_CCHC"/>
    <property type="match status" value="1"/>
</dbReference>
<feature type="region of interest" description="Disordered" evidence="2">
    <location>
        <begin position="303"/>
        <end position="338"/>
    </location>
</feature>
<protein>
    <submittedName>
        <fullName evidence="4">Retroelement pol polyprotein-like</fullName>
    </submittedName>
</protein>
<organism evidence="4 5">
    <name type="scientific">Rhynchospora pubera</name>
    <dbReference type="NCBI Taxonomy" id="906938"/>
    <lineage>
        <taxon>Eukaryota</taxon>
        <taxon>Viridiplantae</taxon>
        <taxon>Streptophyta</taxon>
        <taxon>Embryophyta</taxon>
        <taxon>Tracheophyta</taxon>
        <taxon>Spermatophyta</taxon>
        <taxon>Magnoliopsida</taxon>
        <taxon>Liliopsida</taxon>
        <taxon>Poales</taxon>
        <taxon>Cyperaceae</taxon>
        <taxon>Cyperoideae</taxon>
        <taxon>Rhynchosporeae</taxon>
        <taxon>Rhynchospora</taxon>
    </lineage>
</organism>
<evidence type="ECO:0000256" key="1">
    <source>
        <dbReference type="PROSITE-ProRule" id="PRU00047"/>
    </source>
</evidence>
<dbReference type="InterPro" id="IPR005162">
    <property type="entry name" value="Retrotrans_gag_dom"/>
</dbReference>
<dbReference type="InterPro" id="IPR029472">
    <property type="entry name" value="Copia-like_N"/>
</dbReference>
<evidence type="ECO:0000259" key="3">
    <source>
        <dbReference type="PROSITE" id="PS50158"/>
    </source>
</evidence>
<dbReference type="InterPro" id="IPR001878">
    <property type="entry name" value="Znf_CCHC"/>
</dbReference>
<dbReference type="EMBL" id="JAMFTS010000001">
    <property type="protein sequence ID" value="KAJ4821341.1"/>
    <property type="molecule type" value="Genomic_DNA"/>
</dbReference>
<dbReference type="Pfam" id="PF14244">
    <property type="entry name" value="Retrotran_gag_3"/>
    <property type="match status" value="1"/>
</dbReference>
<keyword evidence="5" id="KW-1185">Reference proteome</keyword>
<evidence type="ECO:0000313" key="4">
    <source>
        <dbReference type="EMBL" id="KAJ4821341.1"/>
    </source>
</evidence>